<accession>A0A226HVU2</accession>
<dbReference type="InterPro" id="IPR050790">
    <property type="entry name" value="ExbB/TolQ_transport"/>
</dbReference>
<evidence type="ECO:0000256" key="3">
    <source>
        <dbReference type="ARBA" id="ARBA00022692"/>
    </source>
</evidence>
<evidence type="ECO:0000313" key="10">
    <source>
        <dbReference type="Proteomes" id="UP000198336"/>
    </source>
</evidence>
<organism evidence="9 10">
    <name type="scientific">Flavobacterium oncorhynchi</name>
    <dbReference type="NCBI Taxonomy" id="728056"/>
    <lineage>
        <taxon>Bacteria</taxon>
        <taxon>Pseudomonadati</taxon>
        <taxon>Bacteroidota</taxon>
        <taxon>Flavobacteriia</taxon>
        <taxon>Flavobacteriales</taxon>
        <taxon>Flavobacteriaceae</taxon>
        <taxon>Flavobacterium</taxon>
    </lineage>
</organism>
<comment type="caution">
    <text evidence="9">The sequence shown here is derived from an EMBL/GenBank/DDBJ whole genome shotgun (WGS) entry which is preliminary data.</text>
</comment>
<keyword evidence="10" id="KW-1185">Reference proteome</keyword>
<dbReference type="Pfam" id="PF01618">
    <property type="entry name" value="MotA_ExbB"/>
    <property type="match status" value="1"/>
</dbReference>
<comment type="similarity">
    <text evidence="6">Belongs to the exbB/tolQ family.</text>
</comment>
<dbReference type="RefSeq" id="WP_089055380.1">
    <property type="nucleotide sequence ID" value="NZ_MUHA01000025.1"/>
</dbReference>
<evidence type="ECO:0000256" key="1">
    <source>
        <dbReference type="ARBA" id="ARBA00004651"/>
    </source>
</evidence>
<keyword evidence="4 7" id="KW-1133">Transmembrane helix</keyword>
<evidence type="ECO:0000313" key="9">
    <source>
        <dbReference type="EMBL" id="OXA97570.1"/>
    </source>
</evidence>
<dbReference type="PANTHER" id="PTHR30625:SF17">
    <property type="entry name" value="TOLQ-RELATED"/>
    <property type="match status" value="1"/>
</dbReference>
<evidence type="ECO:0000256" key="2">
    <source>
        <dbReference type="ARBA" id="ARBA00022475"/>
    </source>
</evidence>
<keyword evidence="5 7" id="KW-0472">Membrane</keyword>
<evidence type="ECO:0000256" key="4">
    <source>
        <dbReference type="ARBA" id="ARBA00022989"/>
    </source>
</evidence>
<feature type="transmembrane region" description="Helical" evidence="7">
    <location>
        <begin position="140"/>
        <end position="166"/>
    </location>
</feature>
<keyword evidence="6" id="KW-0813">Transport</keyword>
<name>A0A226HVU2_9FLAO</name>
<reference evidence="9 10" key="1">
    <citation type="submission" date="2016-11" db="EMBL/GenBank/DDBJ databases">
        <title>Whole genomes of Flavobacteriaceae.</title>
        <authorList>
            <person name="Stine C."/>
            <person name="Li C."/>
            <person name="Tadesse D."/>
        </authorList>
    </citation>
    <scope>NUCLEOTIDE SEQUENCE [LARGE SCALE GENOMIC DNA]</scope>
    <source>
        <strain evidence="9 10">CCUG 59446</strain>
    </source>
</reference>
<dbReference type="PANTHER" id="PTHR30625">
    <property type="entry name" value="PROTEIN TOLQ"/>
    <property type="match status" value="1"/>
</dbReference>
<gene>
    <name evidence="9" type="ORF">B0A75_16555</name>
</gene>
<dbReference type="InterPro" id="IPR002898">
    <property type="entry name" value="MotA_ExbB_proton_chnl"/>
</dbReference>
<dbReference type="GO" id="GO:0005886">
    <property type="term" value="C:plasma membrane"/>
    <property type="evidence" value="ECO:0007669"/>
    <property type="project" value="UniProtKB-SubCell"/>
</dbReference>
<dbReference type="AlphaFoldDB" id="A0A226HVU2"/>
<dbReference type="Proteomes" id="UP000198336">
    <property type="component" value="Unassembled WGS sequence"/>
</dbReference>
<feature type="transmembrane region" description="Helical" evidence="7">
    <location>
        <begin position="34"/>
        <end position="57"/>
    </location>
</feature>
<dbReference type="GO" id="GO:0017038">
    <property type="term" value="P:protein import"/>
    <property type="evidence" value="ECO:0007669"/>
    <property type="project" value="TreeGrafter"/>
</dbReference>
<feature type="domain" description="MotA/TolQ/ExbB proton channel" evidence="8">
    <location>
        <begin position="99"/>
        <end position="217"/>
    </location>
</feature>
<feature type="transmembrane region" description="Helical" evidence="7">
    <location>
        <begin position="186"/>
        <end position="205"/>
    </location>
</feature>
<proteinExistence type="inferred from homology"/>
<sequence length="230" mass="25071">MFSLIQLQTDTIANASNVVIEKIAPNTEISVLGFILKGGFFLIPIALLLFYTIYIIFERYMYISKASKIDSRLMQDVGDKLNAGNIELARTIVERSNTAAGNILKEGVLVIGRPIAEIESNMDRAADIEIGEMERRLGHLGLIAGIAPTLGFIGTISGVIKIFYSISVTENISIGNISGGLYEKMISSGSGLIVGIIAYSAYHLLNGKIDDFALKIQKQILEFVNIIQRA</sequence>
<evidence type="ECO:0000256" key="5">
    <source>
        <dbReference type="ARBA" id="ARBA00023136"/>
    </source>
</evidence>
<evidence type="ECO:0000259" key="8">
    <source>
        <dbReference type="Pfam" id="PF01618"/>
    </source>
</evidence>
<keyword evidence="2" id="KW-1003">Cell membrane</keyword>
<keyword evidence="3 7" id="KW-0812">Transmembrane</keyword>
<evidence type="ECO:0000256" key="6">
    <source>
        <dbReference type="RuleBase" id="RU004057"/>
    </source>
</evidence>
<keyword evidence="6" id="KW-0653">Protein transport</keyword>
<protein>
    <submittedName>
        <fullName evidence="9">Biopolymer transporter ExbB</fullName>
    </submittedName>
</protein>
<dbReference type="EMBL" id="MUHA01000025">
    <property type="protein sequence ID" value="OXA97570.1"/>
    <property type="molecule type" value="Genomic_DNA"/>
</dbReference>
<comment type="subcellular location">
    <subcellularLocation>
        <location evidence="1">Cell membrane</location>
        <topology evidence="1">Multi-pass membrane protein</topology>
    </subcellularLocation>
    <subcellularLocation>
        <location evidence="6">Membrane</location>
        <topology evidence="6">Multi-pass membrane protein</topology>
    </subcellularLocation>
</comment>
<evidence type="ECO:0000256" key="7">
    <source>
        <dbReference type="SAM" id="Phobius"/>
    </source>
</evidence>